<evidence type="ECO:0000313" key="5">
    <source>
        <dbReference type="EMBL" id="RHY33132.1"/>
    </source>
</evidence>
<feature type="region of interest" description="Disordered" evidence="2">
    <location>
        <begin position="800"/>
        <end position="830"/>
    </location>
</feature>
<dbReference type="PANTHER" id="PTHR11571:SF252">
    <property type="entry name" value="GLUTATHIONE S-TRANSFERASE"/>
    <property type="match status" value="1"/>
</dbReference>
<dbReference type="Gene3D" id="3.40.30.10">
    <property type="entry name" value="Glutaredoxin"/>
    <property type="match status" value="1"/>
</dbReference>
<sequence length="830" mass="94848">MSGSFPTLKLWYFDVPARAHVIRVALAIGGVPFDDHVVSREEWPAVKPSLPFEQMPVLEVDGHVFAQSHAIERYVGRLAGLYPFENALESLQVDEIVDAIEDINQLFVPSRSEPDVAKKKAMRQALGATDVPKMFRLLETRLQSSTAAGPWYLDKMSIADVAVYAAVVMIKTGFTMHIPTTICDQHPRMLAIYKAIDSHPNVVARYGKAGILPAADLFYLVAQERQALVKDLESMRLQLVRKDDQSKKNAATASAQMIALKKELSDMQSQRVLVEKECDLYQQKCKDLTTLLETSYDQHEEDQTKIVKLTENLKRLKKKYDDGLDMARKEATISVMNTHEERKSLKVNAERLRCKLNSERKEWMDTKQSLLESVDEHRARTECLERELREAKLSEKSYRLGQEQLHAEIRSLKHDLAAAATDCSLAKIAIEKYKSEICRVVEETRAQRDSDQMLLERLHMAQEDAVMGWRSRTALYHENCTLKQNLYAAQQKYEASSCVWDSSLVAKRKEEKAASNMLTEELSDVRRDTKRMSMAWEVQSVEQMQRLKRSHTEAIDLLKERHGAELLQLQVDSERKLAKAEAAHRVMLDELKSAHSDQVQAAREIVEKQMHTAVNQVQVLCEATQHKLLSVTKEVRLDDVPVRCPRHFTNPLLQKEGAEMQVHELQLEMDAWRDKEKKLIQIMEHAQRMNANVEERHLSLECKHLDAQKQVEELTASIKSLQSTIANQRDLIDELERSRQAMADALRDLQSNNPKSSSALHVNELQTLLKQTNHHVSVLEREKERLAALVDEQAVTIHELTMQDDDGGSDTSAKHGGRPEVDKWNDLSFE</sequence>
<dbReference type="Pfam" id="PF02798">
    <property type="entry name" value="GST_N"/>
    <property type="match status" value="1"/>
</dbReference>
<dbReference type="InterPro" id="IPR004045">
    <property type="entry name" value="Glutathione_S-Trfase_N"/>
</dbReference>
<dbReference type="Proteomes" id="UP000285060">
    <property type="component" value="Unassembled WGS sequence"/>
</dbReference>
<dbReference type="InterPro" id="IPR010987">
    <property type="entry name" value="Glutathione-S-Trfase_C-like"/>
</dbReference>
<dbReference type="InterPro" id="IPR036249">
    <property type="entry name" value="Thioredoxin-like_sf"/>
</dbReference>
<evidence type="ECO:0000313" key="6">
    <source>
        <dbReference type="Proteomes" id="UP000285060"/>
    </source>
</evidence>
<dbReference type="PANTHER" id="PTHR11571">
    <property type="entry name" value="GLUTATHIONE S-TRANSFERASE"/>
    <property type="match status" value="1"/>
</dbReference>
<dbReference type="SFLD" id="SFLDG01205">
    <property type="entry name" value="AMPS.1"/>
    <property type="match status" value="1"/>
</dbReference>
<dbReference type="PROSITE" id="PS50405">
    <property type="entry name" value="GST_CTER"/>
    <property type="match status" value="1"/>
</dbReference>
<dbReference type="InterPro" id="IPR036282">
    <property type="entry name" value="Glutathione-S-Trfase_C_sf"/>
</dbReference>
<dbReference type="InterPro" id="IPR040079">
    <property type="entry name" value="Glutathione_S-Trfase"/>
</dbReference>
<comment type="caution">
    <text evidence="5">The sequence shown here is derived from an EMBL/GenBank/DDBJ whole genome shotgun (WGS) entry which is preliminary data.</text>
</comment>
<dbReference type="SUPFAM" id="SSF52833">
    <property type="entry name" value="Thioredoxin-like"/>
    <property type="match status" value="1"/>
</dbReference>
<feature type="domain" description="GST C-terminal" evidence="4">
    <location>
        <begin position="86"/>
        <end position="217"/>
    </location>
</feature>
<name>A0A418B5B2_9STRA</name>
<feature type="non-terminal residue" evidence="5">
    <location>
        <position position="830"/>
    </location>
</feature>
<organism evidence="5 6">
    <name type="scientific">Aphanomyces invadans</name>
    <dbReference type="NCBI Taxonomy" id="157072"/>
    <lineage>
        <taxon>Eukaryota</taxon>
        <taxon>Sar</taxon>
        <taxon>Stramenopiles</taxon>
        <taxon>Oomycota</taxon>
        <taxon>Saprolegniomycetes</taxon>
        <taxon>Saprolegniales</taxon>
        <taxon>Verrucalvaceae</taxon>
        <taxon>Aphanomyces</taxon>
    </lineage>
</organism>
<keyword evidence="1" id="KW-0175">Coiled coil</keyword>
<accession>A0A418B5B2</accession>
<dbReference type="GO" id="GO:0004364">
    <property type="term" value="F:glutathione transferase activity"/>
    <property type="evidence" value="ECO:0007669"/>
    <property type="project" value="TreeGrafter"/>
</dbReference>
<evidence type="ECO:0000259" key="3">
    <source>
        <dbReference type="PROSITE" id="PS50404"/>
    </source>
</evidence>
<keyword evidence="6" id="KW-1185">Reference proteome</keyword>
<feature type="coiled-coil region" evidence="1">
    <location>
        <begin position="250"/>
        <end position="394"/>
    </location>
</feature>
<dbReference type="InterPro" id="IPR004046">
    <property type="entry name" value="GST_C"/>
</dbReference>
<feature type="compositionally biased region" description="Basic and acidic residues" evidence="2">
    <location>
        <begin position="817"/>
        <end position="830"/>
    </location>
</feature>
<dbReference type="EMBL" id="QUSY01000092">
    <property type="protein sequence ID" value="RHY33132.1"/>
    <property type="molecule type" value="Genomic_DNA"/>
</dbReference>
<dbReference type="Pfam" id="PF14497">
    <property type="entry name" value="GST_C_3"/>
    <property type="match status" value="1"/>
</dbReference>
<dbReference type="SFLD" id="SFLDS00019">
    <property type="entry name" value="Glutathione_Transferase_(cytos"/>
    <property type="match status" value="1"/>
</dbReference>
<feature type="domain" description="GST N-terminal" evidence="3">
    <location>
        <begin position="6"/>
        <end position="83"/>
    </location>
</feature>
<gene>
    <name evidence="5" type="ORF">DYB32_001970</name>
</gene>
<dbReference type="AlphaFoldDB" id="A0A418B5B2"/>
<dbReference type="VEuPathDB" id="FungiDB:H310_02693"/>
<evidence type="ECO:0000256" key="1">
    <source>
        <dbReference type="SAM" id="Coils"/>
    </source>
</evidence>
<dbReference type="SFLD" id="SFLDG00363">
    <property type="entry name" value="AMPS_(cytGST):_Alpha-__Mu-__Pi"/>
    <property type="match status" value="1"/>
</dbReference>
<evidence type="ECO:0000256" key="2">
    <source>
        <dbReference type="SAM" id="MobiDB-lite"/>
    </source>
</evidence>
<dbReference type="CDD" id="cd03039">
    <property type="entry name" value="GST_N_Sigma_like"/>
    <property type="match status" value="1"/>
</dbReference>
<proteinExistence type="predicted"/>
<dbReference type="PROSITE" id="PS50404">
    <property type="entry name" value="GST_NTER"/>
    <property type="match status" value="1"/>
</dbReference>
<protein>
    <recommendedName>
        <fullName evidence="7">GST N-terminal domain-containing protein</fullName>
    </recommendedName>
</protein>
<dbReference type="InterPro" id="IPR050213">
    <property type="entry name" value="GST_superfamily"/>
</dbReference>
<evidence type="ECO:0000259" key="4">
    <source>
        <dbReference type="PROSITE" id="PS50405"/>
    </source>
</evidence>
<dbReference type="SUPFAM" id="SSF47616">
    <property type="entry name" value="GST C-terminal domain-like"/>
    <property type="match status" value="1"/>
</dbReference>
<dbReference type="Gene3D" id="1.20.1050.10">
    <property type="match status" value="1"/>
</dbReference>
<evidence type="ECO:0008006" key="7">
    <source>
        <dbReference type="Google" id="ProtNLM"/>
    </source>
</evidence>
<reference evidence="5 6" key="1">
    <citation type="submission" date="2018-08" db="EMBL/GenBank/DDBJ databases">
        <title>Aphanomyces genome sequencing and annotation.</title>
        <authorList>
            <person name="Minardi D."/>
            <person name="Oidtmann B."/>
            <person name="Van Der Giezen M."/>
            <person name="Studholme D.J."/>
        </authorList>
    </citation>
    <scope>NUCLEOTIDE SEQUENCE [LARGE SCALE GENOMIC DNA]</scope>
    <source>
        <strain evidence="5 6">NJM0002</strain>
    </source>
</reference>
<feature type="coiled-coil region" evidence="1">
    <location>
        <begin position="655"/>
        <end position="782"/>
    </location>
</feature>
<dbReference type="GO" id="GO:0006749">
    <property type="term" value="P:glutathione metabolic process"/>
    <property type="evidence" value="ECO:0007669"/>
    <property type="project" value="TreeGrafter"/>
</dbReference>
<dbReference type="VEuPathDB" id="FungiDB:H310_02694"/>